<dbReference type="Pfam" id="PF06146">
    <property type="entry name" value="PsiE"/>
    <property type="match status" value="1"/>
</dbReference>
<organism evidence="9 10">
    <name type="scientific">Gemella haemolysans</name>
    <dbReference type="NCBI Taxonomy" id="1379"/>
    <lineage>
        <taxon>Bacteria</taxon>
        <taxon>Bacillati</taxon>
        <taxon>Bacillota</taxon>
        <taxon>Bacilli</taxon>
        <taxon>Bacillales</taxon>
        <taxon>Gemellaceae</taxon>
        <taxon>Gemella</taxon>
    </lineage>
</organism>
<comment type="similarity">
    <text evidence="2">Belongs to the PsiE family.</text>
</comment>
<feature type="transmembrane region" description="Helical" evidence="8">
    <location>
        <begin position="12"/>
        <end position="32"/>
    </location>
</feature>
<dbReference type="Proteomes" id="UP000070355">
    <property type="component" value="Unassembled WGS sequence"/>
</dbReference>
<dbReference type="RefSeq" id="WP_060913659.1">
    <property type="nucleotide sequence ID" value="NZ_JAGZGJ010000062.1"/>
</dbReference>
<reference evidence="10" key="1">
    <citation type="submission" date="2016-01" db="EMBL/GenBank/DDBJ databases">
        <authorList>
            <person name="Mitreva M."/>
            <person name="Pepin K.H."/>
            <person name="Mihindukulasuriya K.A."/>
            <person name="Fulton R."/>
            <person name="Fronick C."/>
            <person name="O'Laughlin M."/>
            <person name="Miner T."/>
            <person name="Herter B."/>
            <person name="Rosa B.A."/>
            <person name="Cordes M."/>
            <person name="Tomlinson C."/>
            <person name="Wollam A."/>
            <person name="Palsikar V.B."/>
            <person name="Mardis E.R."/>
            <person name="Wilson R.K."/>
        </authorList>
    </citation>
    <scope>NUCLEOTIDE SEQUENCE [LARGE SCALE GENOMIC DNA]</scope>
    <source>
        <strain evidence="10">DNF01167</strain>
    </source>
</reference>
<evidence type="ECO:0000256" key="1">
    <source>
        <dbReference type="ARBA" id="ARBA00004429"/>
    </source>
</evidence>
<dbReference type="AlphaFoldDB" id="A0A134A4W3"/>
<feature type="transmembrane region" description="Helical" evidence="8">
    <location>
        <begin position="84"/>
        <end position="101"/>
    </location>
</feature>
<sequence length="133" mass="15526">MEKFSKIISDIFLWIMNIGLLIIGVLLSFGLIMEAKEIYHEGVKFLADQGNYQHFVEGILVFFLYFEFVALIVKYFKNNYHFPLRYFIYIGITAIIRLIIVQHDDPYSVLIWAAAILLLVISLAIAEKFIKKD</sequence>
<evidence type="ECO:0000256" key="2">
    <source>
        <dbReference type="ARBA" id="ARBA00005632"/>
    </source>
</evidence>
<dbReference type="GO" id="GO:0016036">
    <property type="term" value="P:cellular response to phosphate starvation"/>
    <property type="evidence" value="ECO:0007669"/>
    <property type="project" value="InterPro"/>
</dbReference>
<dbReference type="PIRSF" id="PIRSF029598">
    <property type="entry name" value="PsiE"/>
    <property type="match status" value="1"/>
</dbReference>
<keyword evidence="5 8" id="KW-0812">Transmembrane</keyword>
<feature type="transmembrane region" description="Helical" evidence="8">
    <location>
        <begin position="107"/>
        <end position="126"/>
    </location>
</feature>
<dbReference type="STRING" id="1379.HMPREF3186_00370"/>
<dbReference type="NCBIfam" id="NF002765">
    <property type="entry name" value="PRK02833.1-3"/>
    <property type="match status" value="1"/>
</dbReference>
<gene>
    <name evidence="9" type="ORF">HMPREF3186_00370</name>
</gene>
<dbReference type="InterPro" id="IPR020948">
    <property type="entry name" value="P_starv_induced_PsiE-like"/>
</dbReference>
<name>A0A134A4W3_9BACL</name>
<evidence type="ECO:0000256" key="7">
    <source>
        <dbReference type="ARBA" id="ARBA00023136"/>
    </source>
</evidence>
<evidence type="ECO:0000313" key="10">
    <source>
        <dbReference type="Proteomes" id="UP000070355"/>
    </source>
</evidence>
<evidence type="ECO:0000256" key="8">
    <source>
        <dbReference type="SAM" id="Phobius"/>
    </source>
</evidence>
<dbReference type="PANTHER" id="PTHR37819:SF1">
    <property type="entry name" value="PROTEIN PSIE"/>
    <property type="match status" value="1"/>
</dbReference>
<dbReference type="OrthoDB" id="9792470at2"/>
<keyword evidence="7 8" id="KW-0472">Membrane</keyword>
<dbReference type="InterPro" id="IPR009315">
    <property type="entry name" value="P_starv_induced_PsiE"/>
</dbReference>
<keyword evidence="4" id="KW-1003">Cell membrane</keyword>
<evidence type="ECO:0000256" key="6">
    <source>
        <dbReference type="ARBA" id="ARBA00022989"/>
    </source>
</evidence>
<protein>
    <recommendedName>
        <fullName evidence="3">Protein PsiE</fullName>
    </recommendedName>
</protein>
<comment type="subcellular location">
    <subcellularLocation>
        <location evidence="1">Cell inner membrane</location>
        <topology evidence="1">Multi-pass membrane protein</topology>
    </subcellularLocation>
</comment>
<evidence type="ECO:0000256" key="4">
    <source>
        <dbReference type="ARBA" id="ARBA00022475"/>
    </source>
</evidence>
<feature type="transmembrane region" description="Helical" evidence="8">
    <location>
        <begin position="52"/>
        <end position="72"/>
    </location>
</feature>
<accession>A0A134A4W3</accession>
<keyword evidence="6 8" id="KW-1133">Transmembrane helix</keyword>
<dbReference type="PATRIC" id="fig|1379.3.peg.365"/>
<evidence type="ECO:0000256" key="5">
    <source>
        <dbReference type="ARBA" id="ARBA00022692"/>
    </source>
</evidence>
<proteinExistence type="inferred from homology"/>
<evidence type="ECO:0000256" key="3">
    <source>
        <dbReference type="ARBA" id="ARBA00021903"/>
    </source>
</evidence>
<comment type="caution">
    <text evidence="9">The sequence shown here is derived from an EMBL/GenBank/DDBJ whole genome shotgun (WGS) entry which is preliminary data.</text>
</comment>
<dbReference type="PANTHER" id="PTHR37819">
    <property type="entry name" value="PROTEIN PSIE"/>
    <property type="match status" value="1"/>
</dbReference>
<dbReference type="GO" id="GO:0005886">
    <property type="term" value="C:plasma membrane"/>
    <property type="evidence" value="ECO:0007669"/>
    <property type="project" value="UniProtKB-SubCell"/>
</dbReference>
<evidence type="ECO:0000313" key="9">
    <source>
        <dbReference type="EMBL" id="KXB62702.1"/>
    </source>
</evidence>
<dbReference type="EMBL" id="LSDC01000021">
    <property type="protein sequence ID" value="KXB62702.1"/>
    <property type="molecule type" value="Genomic_DNA"/>
</dbReference>